<accession>A0A0L0QSN4</accession>
<dbReference type="Proteomes" id="UP000036780">
    <property type="component" value="Unassembled WGS sequence"/>
</dbReference>
<dbReference type="SUPFAM" id="SSF53756">
    <property type="entry name" value="UDP-Glycosyltransferase/glycogen phosphorylase"/>
    <property type="match status" value="1"/>
</dbReference>
<gene>
    <name evidence="2" type="ORF">AFK71_08120</name>
</gene>
<dbReference type="EMBL" id="LGTO01000005">
    <property type="protein sequence ID" value="KNE21601.1"/>
    <property type="molecule type" value="Genomic_DNA"/>
</dbReference>
<reference evidence="3" key="1">
    <citation type="submission" date="2015-07" db="EMBL/GenBank/DDBJ databases">
        <title>Fjat-10053 dsm26.</title>
        <authorList>
            <person name="Liu B."/>
            <person name="Wang J."/>
            <person name="Zhu Y."/>
            <person name="Liu G."/>
            <person name="Chen Q."/>
            <person name="Chen Z."/>
            <person name="Lan J."/>
            <person name="Che J."/>
            <person name="Ge C."/>
            <person name="Shi H."/>
            <person name="Pan Z."/>
            <person name="Liu X."/>
        </authorList>
    </citation>
    <scope>NUCLEOTIDE SEQUENCE [LARGE SCALE GENOMIC DNA]</scope>
    <source>
        <strain evidence="3">DSM 26</strain>
    </source>
</reference>
<feature type="domain" description="Glycosyl transferase family 1" evidence="1">
    <location>
        <begin position="337"/>
        <end position="487"/>
    </location>
</feature>
<protein>
    <recommendedName>
        <fullName evidence="1">Glycosyl transferase family 1 domain-containing protein</fullName>
    </recommendedName>
</protein>
<organism evidence="2 3">
    <name type="scientific">Virgibacillus pantothenticus</name>
    <dbReference type="NCBI Taxonomy" id="1473"/>
    <lineage>
        <taxon>Bacteria</taxon>
        <taxon>Bacillati</taxon>
        <taxon>Bacillota</taxon>
        <taxon>Bacilli</taxon>
        <taxon>Bacillales</taxon>
        <taxon>Bacillaceae</taxon>
        <taxon>Virgibacillus</taxon>
    </lineage>
</organism>
<dbReference type="Pfam" id="PF00534">
    <property type="entry name" value="Glycos_transf_1"/>
    <property type="match status" value="1"/>
</dbReference>
<proteinExistence type="predicted"/>
<evidence type="ECO:0000259" key="1">
    <source>
        <dbReference type="Pfam" id="PF00534"/>
    </source>
</evidence>
<sequence>MFKSKKGLYIMTTSLPLTYGGRTRSLLQRSRILTENGCGIDDITLITTNYNPDYEYVYKQYRNKAVVNENTDFLNMYNDLRWDDSVNIRNNYREYLHKELGDQYFAVPKKGNEHKTVFYKNGVPILHTSYNTKTNRMGHIEVYSNQHSHPAKRIYIDKNGNLHRIRYFKDKTKDNVIRDVFVDRKFNAYLTKEYIYTNETLKLDRIILFKKDNSSEVFLNEKELIKYWFEGFLVDGDTVINDVRHLDRPLLNVNKNIKRIFQMHGPHLSKPNNLDSETKNSFRYLFENISEDQDVIISLTNGQRENIIKKYPHLANRIYVIPHCISGKVNINEKMIDRNKICVVSRLVELKRIDHAIKAFNSVLKDRPNIKLEIYGEGEEEESLKRLVAELGIQDSVKFKGFTKNPQKIYESSSLFLMTSKLEGFGLTVLESIFHGCPVVSYDITWGPSEIINDNNGILVENGDINGLKNAMVTLLDSPPKRKKVAKLDEKFTQKHFVKSWKEILRK</sequence>
<dbReference type="PANTHER" id="PTHR12526:SF630">
    <property type="entry name" value="GLYCOSYLTRANSFERASE"/>
    <property type="match status" value="1"/>
</dbReference>
<name>A0A0L0QSN4_VIRPA</name>
<evidence type="ECO:0000313" key="2">
    <source>
        <dbReference type="EMBL" id="KNE21601.1"/>
    </source>
</evidence>
<dbReference type="PATRIC" id="fig|1473.5.peg.4671"/>
<dbReference type="OrthoDB" id="570545at2"/>
<comment type="caution">
    <text evidence="2">The sequence shown here is derived from an EMBL/GenBank/DDBJ whole genome shotgun (WGS) entry which is preliminary data.</text>
</comment>
<dbReference type="InterPro" id="IPR001296">
    <property type="entry name" value="Glyco_trans_1"/>
</dbReference>
<dbReference type="RefSeq" id="WP_050351038.1">
    <property type="nucleotide sequence ID" value="NZ_FTOS01000002.1"/>
</dbReference>
<dbReference type="PANTHER" id="PTHR12526">
    <property type="entry name" value="GLYCOSYLTRANSFERASE"/>
    <property type="match status" value="1"/>
</dbReference>
<keyword evidence="3" id="KW-1185">Reference proteome</keyword>
<dbReference type="Gene3D" id="3.40.50.2000">
    <property type="entry name" value="Glycogen Phosphorylase B"/>
    <property type="match status" value="3"/>
</dbReference>
<evidence type="ECO:0000313" key="3">
    <source>
        <dbReference type="Proteomes" id="UP000036780"/>
    </source>
</evidence>
<dbReference type="GO" id="GO:0016757">
    <property type="term" value="F:glycosyltransferase activity"/>
    <property type="evidence" value="ECO:0007669"/>
    <property type="project" value="InterPro"/>
</dbReference>
<dbReference type="AlphaFoldDB" id="A0A0L0QSN4"/>